<dbReference type="InterPro" id="IPR046589">
    <property type="entry name" value="DUF6647"/>
</dbReference>
<protein>
    <recommendedName>
        <fullName evidence="1">DUF6647 domain-containing protein</fullName>
    </recommendedName>
</protein>
<proteinExistence type="predicted"/>
<dbReference type="Proteomes" id="UP000234530">
    <property type="component" value="Plasmid pPZ02"/>
</dbReference>
<evidence type="ECO:0000259" key="1">
    <source>
        <dbReference type="Pfam" id="PF20352"/>
    </source>
</evidence>
<keyword evidence="3" id="KW-1185">Reference proteome</keyword>
<reference evidence="2 3" key="1">
    <citation type="journal article" date="2013" name="Antonie Van Leeuwenhoek">
        <title>Paracoccus zhejiangensis sp. nov., isolated from activated sludge in wastewater-treatment system.</title>
        <authorList>
            <person name="Wu Z.G."/>
            <person name="Zhang D.F."/>
            <person name="Liu Y.L."/>
            <person name="Wang F."/>
            <person name="Jiang X."/>
            <person name="Li C."/>
            <person name="Li S.P."/>
            <person name="Hong Q."/>
            <person name="Li W.J."/>
        </authorList>
    </citation>
    <scope>NUCLEOTIDE SEQUENCE [LARGE SCALE GENOMIC DNA]</scope>
    <source>
        <strain evidence="2 3">J6</strain>
        <plasmid evidence="3">Plasmid ppz02</plasmid>
    </source>
</reference>
<dbReference type="OrthoDB" id="7851356at2"/>
<dbReference type="Pfam" id="PF20352">
    <property type="entry name" value="DUF6647"/>
    <property type="match status" value="1"/>
</dbReference>
<dbReference type="KEGG" id="pzh:CX676_21530"/>
<accession>A0A2H5F5R1</accession>
<evidence type="ECO:0000313" key="2">
    <source>
        <dbReference type="EMBL" id="AUH66898.1"/>
    </source>
</evidence>
<geneLocation type="plasmid" evidence="3">
    <name>ppz02</name>
</geneLocation>
<dbReference type="AlphaFoldDB" id="A0A2H5F5R1"/>
<name>A0A2H5F5R1_9RHOB</name>
<dbReference type="EMBL" id="CP025432">
    <property type="protein sequence ID" value="AUH66898.1"/>
    <property type="molecule type" value="Genomic_DNA"/>
</dbReference>
<gene>
    <name evidence="2" type="ORF">CX676_21530</name>
</gene>
<evidence type="ECO:0000313" key="3">
    <source>
        <dbReference type="Proteomes" id="UP000234530"/>
    </source>
</evidence>
<organism evidence="2 3">
    <name type="scientific">Paracoccus zhejiangensis</name>
    <dbReference type="NCBI Taxonomy" id="1077935"/>
    <lineage>
        <taxon>Bacteria</taxon>
        <taxon>Pseudomonadati</taxon>
        <taxon>Pseudomonadota</taxon>
        <taxon>Alphaproteobacteria</taxon>
        <taxon>Rhodobacterales</taxon>
        <taxon>Paracoccaceae</taxon>
        <taxon>Paracoccus</taxon>
    </lineage>
</organism>
<keyword evidence="2" id="KW-0614">Plasmid</keyword>
<sequence>MASAARPSEPSLLEVIELWLVSNFDLVPAENAPELRAMTAADLVALRHGPNSSVSPGDVVAAYDHRSRTIYLTDGWRGQDAAELSVMVHEMVHHLQASAGMRFSCPAERERLAYEAQDAWLQLFGQNLTSALNIDPAALLVSTVCTH</sequence>
<feature type="domain" description="DUF6647" evidence="1">
    <location>
        <begin position="8"/>
        <end position="146"/>
    </location>
</feature>